<dbReference type="GO" id="GO:0052381">
    <property type="term" value="F:tRNA dimethylallyltransferase activity"/>
    <property type="evidence" value="ECO:0007669"/>
    <property type="project" value="UniProtKB-UniRule"/>
</dbReference>
<dbReference type="InterPro" id="IPR018022">
    <property type="entry name" value="IPT"/>
</dbReference>
<evidence type="ECO:0000256" key="13">
    <source>
        <dbReference type="RuleBase" id="RU003785"/>
    </source>
</evidence>
<evidence type="ECO:0000256" key="12">
    <source>
        <dbReference type="RuleBase" id="RU003784"/>
    </source>
</evidence>
<protein>
    <recommendedName>
        <fullName evidence="10">tRNA dimethylallyltransferase</fullName>
        <ecNumber evidence="10">2.5.1.75</ecNumber>
    </recommendedName>
    <alternativeName>
        <fullName evidence="10">Dimethylallyl diphosphate:tRNA dimethylallyltransferase</fullName>
        <shortName evidence="10">DMAPP:tRNA dimethylallyltransferase</shortName>
        <shortName evidence="10">DMATase</shortName>
    </alternativeName>
    <alternativeName>
        <fullName evidence="10">Isopentenyl-diphosphate:tRNA isopentenyltransferase</fullName>
        <shortName evidence="10">IPP transferase</shortName>
        <shortName evidence="10">IPPT</shortName>
        <shortName evidence="10">IPTase</shortName>
    </alternativeName>
</protein>
<evidence type="ECO:0000256" key="10">
    <source>
        <dbReference type="HAMAP-Rule" id="MF_00185"/>
    </source>
</evidence>
<keyword evidence="6 10" id="KW-0547">Nucleotide-binding</keyword>
<accession>A0A7Y0BNN4</accession>
<feature type="region of interest" description="Interaction with substrate tRNA" evidence="10">
    <location>
        <begin position="56"/>
        <end position="59"/>
    </location>
</feature>
<evidence type="ECO:0000256" key="7">
    <source>
        <dbReference type="ARBA" id="ARBA00022840"/>
    </source>
</evidence>
<dbReference type="AlphaFoldDB" id="A0A7Y0BNN4"/>
<evidence type="ECO:0000256" key="5">
    <source>
        <dbReference type="ARBA" id="ARBA00022694"/>
    </source>
</evidence>
<comment type="cofactor">
    <cofactor evidence="1 10">
        <name>Mg(2+)</name>
        <dbReference type="ChEBI" id="CHEBI:18420"/>
    </cofactor>
</comment>
<gene>
    <name evidence="10 14" type="primary">miaA</name>
    <name evidence="14" type="ORF">HHL27_08055</name>
</gene>
<name>A0A7Y0BNN4_9SPHN</name>
<feature type="site" description="Interaction with substrate tRNA" evidence="10">
    <location>
        <position position="144"/>
    </location>
</feature>
<comment type="caution">
    <text evidence="10">Lacks conserved residue(s) required for the propagation of feature annotation.</text>
</comment>
<dbReference type="PANTHER" id="PTHR11088">
    <property type="entry name" value="TRNA DIMETHYLALLYLTRANSFERASE"/>
    <property type="match status" value="1"/>
</dbReference>
<dbReference type="Proteomes" id="UP000583556">
    <property type="component" value="Unassembled WGS sequence"/>
</dbReference>
<evidence type="ECO:0000256" key="8">
    <source>
        <dbReference type="ARBA" id="ARBA00022842"/>
    </source>
</evidence>
<dbReference type="Pfam" id="PF01715">
    <property type="entry name" value="IPPT"/>
    <property type="match status" value="1"/>
</dbReference>
<evidence type="ECO:0000256" key="6">
    <source>
        <dbReference type="ARBA" id="ARBA00022741"/>
    </source>
</evidence>
<reference evidence="14 15" key="1">
    <citation type="submission" date="2020-04" db="EMBL/GenBank/DDBJ databases">
        <title>Novosphingobium sp. TW-4 isolated from soil.</title>
        <authorList>
            <person name="Dahal R.H."/>
            <person name="Chaudhary D.K."/>
        </authorList>
    </citation>
    <scope>NUCLEOTIDE SEQUENCE [LARGE SCALE GENOMIC DNA]</scope>
    <source>
        <strain evidence="14 15">TW-4</strain>
    </source>
</reference>
<feature type="site" description="Interaction with substrate tRNA" evidence="10">
    <location>
        <position position="122"/>
    </location>
</feature>
<keyword evidence="5 10" id="KW-0819">tRNA processing</keyword>
<dbReference type="SUPFAM" id="SSF52540">
    <property type="entry name" value="P-loop containing nucleoside triphosphate hydrolases"/>
    <property type="match status" value="1"/>
</dbReference>
<evidence type="ECO:0000313" key="14">
    <source>
        <dbReference type="EMBL" id="NML93618.1"/>
    </source>
</evidence>
<evidence type="ECO:0000256" key="9">
    <source>
        <dbReference type="ARBA" id="ARBA00049563"/>
    </source>
</evidence>
<organism evidence="14 15">
    <name type="scientific">Novosphingobium olei</name>
    <dbReference type="NCBI Taxonomy" id="2728851"/>
    <lineage>
        <taxon>Bacteria</taxon>
        <taxon>Pseudomonadati</taxon>
        <taxon>Pseudomonadota</taxon>
        <taxon>Alphaproteobacteria</taxon>
        <taxon>Sphingomonadales</taxon>
        <taxon>Sphingomonadaceae</taxon>
        <taxon>Novosphingobium</taxon>
    </lineage>
</organism>
<evidence type="ECO:0000256" key="11">
    <source>
        <dbReference type="RuleBase" id="RU003783"/>
    </source>
</evidence>
<dbReference type="HAMAP" id="MF_00185">
    <property type="entry name" value="IPP_trans"/>
    <property type="match status" value="1"/>
</dbReference>
<comment type="catalytic activity">
    <reaction evidence="9 10 11">
        <text>adenosine(37) in tRNA + dimethylallyl diphosphate = N(6)-dimethylallyladenosine(37) in tRNA + diphosphate</text>
        <dbReference type="Rhea" id="RHEA:26482"/>
        <dbReference type="Rhea" id="RHEA-COMP:10162"/>
        <dbReference type="Rhea" id="RHEA-COMP:10375"/>
        <dbReference type="ChEBI" id="CHEBI:33019"/>
        <dbReference type="ChEBI" id="CHEBI:57623"/>
        <dbReference type="ChEBI" id="CHEBI:74411"/>
        <dbReference type="ChEBI" id="CHEBI:74415"/>
        <dbReference type="EC" id="2.5.1.75"/>
    </reaction>
</comment>
<proteinExistence type="inferred from homology"/>
<comment type="similarity">
    <text evidence="3 10 13">Belongs to the IPP transferase family.</text>
</comment>
<evidence type="ECO:0000256" key="3">
    <source>
        <dbReference type="ARBA" id="ARBA00005842"/>
    </source>
</evidence>
<dbReference type="GO" id="GO:0005524">
    <property type="term" value="F:ATP binding"/>
    <property type="evidence" value="ECO:0007669"/>
    <property type="project" value="UniProtKB-UniRule"/>
</dbReference>
<dbReference type="RefSeq" id="WP_169492897.1">
    <property type="nucleotide sequence ID" value="NZ_JABBGM010000003.1"/>
</dbReference>
<dbReference type="EMBL" id="JABBGM010000003">
    <property type="protein sequence ID" value="NML93618.1"/>
    <property type="molecule type" value="Genomic_DNA"/>
</dbReference>
<keyword evidence="4 10" id="KW-0808">Transferase</keyword>
<evidence type="ECO:0000256" key="1">
    <source>
        <dbReference type="ARBA" id="ARBA00001946"/>
    </source>
</evidence>
<dbReference type="GO" id="GO:0006400">
    <property type="term" value="P:tRNA modification"/>
    <property type="evidence" value="ECO:0007669"/>
    <property type="project" value="TreeGrafter"/>
</dbReference>
<keyword evidence="8 10" id="KW-0460">Magnesium</keyword>
<evidence type="ECO:0000256" key="2">
    <source>
        <dbReference type="ARBA" id="ARBA00003213"/>
    </source>
</evidence>
<keyword evidence="15" id="KW-1185">Reference proteome</keyword>
<evidence type="ECO:0000313" key="15">
    <source>
        <dbReference type="Proteomes" id="UP000583556"/>
    </source>
</evidence>
<comment type="function">
    <text evidence="2 10 12">Catalyzes the transfer of a dimethylallyl group onto the adenine at position 37 in tRNAs that read codons beginning with uridine, leading to the formation of N6-(dimethylallyl)adenosine (i(6)A).</text>
</comment>
<dbReference type="Gene3D" id="3.40.50.300">
    <property type="entry name" value="P-loop containing nucleotide triphosphate hydrolases"/>
    <property type="match status" value="1"/>
</dbReference>
<dbReference type="NCBIfam" id="TIGR00174">
    <property type="entry name" value="miaA"/>
    <property type="match status" value="1"/>
</dbReference>
<feature type="binding site" evidence="10">
    <location>
        <begin position="26"/>
        <end position="33"/>
    </location>
    <ligand>
        <name>ATP</name>
        <dbReference type="ChEBI" id="CHEBI:30616"/>
    </ligand>
</feature>
<feature type="binding site" evidence="10">
    <location>
        <begin position="28"/>
        <end position="33"/>
    </location>
    <ligand>
        <name>substrate</name>
    </ligand>
</feature>
<dbReference type="Gene3D" id="1.10.20.140">
    <property type="match status" value="1"/>
</dbReference>
<dbReference type="InterPro" id="IPR027417">
    <property type="entry name" value="P-loop_NTPase"/>
</dbReference>
<dbReference type="PANTHER" id="PTHR11088:SF60">
    <property type="entry name" value="TRNA DIMETHYLALLYLTRANSFERASE"/>
    <property type="match status" value="1"/>
</dbReference>
<sequence>MSTGSSLSRESGEPQDAKPRLALIAGPTASGKSDLAVTLALAERADGREAVVINADSAQVYADLAVLSARPSEEEMLGVPHRLFGAWDGAHACSAAEWAAAARTEIERAQAHGALPILVGGTGLYIRTLLDGIAPVPEIDPAIRAEVRALTVAEAFDALRREDPDRAAALHPNDTTRIARALEVVRSTGRPLADWQAAREGGIGESVTLHPLILLPERDWLYARCDQRFARMWEGGALGEVEALLARGLDPALPVMRAIGVPEIAAFLRGEISQEEAIRAGQQATRNYAKRQYTWLRHQNPGHWPRMTFENSIDTAHAVSLLRNPVIDR</sequence>
<dbReference type="EC" id="2.5.1.75" evidence="10"/>
<comment type="subunit">
    <text evidence="10">Monomer.</text>
</comment>
<comment type="caution">
    <text evidence="14">The sequence shown here is derived from an EMBL/GenBank/DDBJ whole genome shotgun (WGS) entry which is preliminary data.</text>
</comment>
<keyword evidence="7 10" id="KW-0067">ATP-binding</keyword>
<evidence type="ECO:0000256" key="4">
    <source>
        <dbReference type="ARBA" id="ARBA00022679"/>
    </source>
</evidence>
<dbReference type="InterPro" id="IPR039657">
    <property type="entry name" value="Dimethylallyltransferase"/>
</dbReference>